<keyword evidence="1" id="KW-1133">Transmembrane helix</keyword>
<dbReference type="Proteomes" id="UP000290244">
    <property type="component" value="Chromosome"/>
</dbReference>
<evidence type="ECO:0000313" key="3">
    <source>
        <dbReference type="Proteomes" id="UP000290244"/>
    </source>
</evidence>
<feature type="transmembrane region" description="Helical" evidence="1">
    <location>
        <begin position="23"/>
        <end position="45"/>
    </location>
</feature>
<gene>
    <name evidence="2" type="ORF">EMK97_12220</name>
</gene>
<name>A0A4P6P836_9GAMM</name>
<dbReference type="AlphaFoldDB" id="A0A4P6P836"/>
<dbReference type="RefSeq" id="WP_130602570.1">
    <property type="nucleotide sequence ID" value="NZ_CP034759.1"/>
</dbReference>
<feature type="transmembrane region" description="Helical" evidence="1">
    <location>
        <begin position="57"/>
        <end position="75"/>
    </location>
</feature>
<protein>
    <submittedName>
        <fullName evidence="2">Uncharacterized protein</fullName>
    </submittedName>
</protein>
<evidence type="ECO:0000256" key="1">
    <source>
        <dbReference type="SAM" id="Phobius"/>
    </source>
</evidence>
<dbReference type="EMBL" id="CP034759">
    <property type="protein sequence ID" value="QBG36429.1"/>
    <property type="molecule type" value="Genomic_DNA"/>
</dbReference>
<accession>A0A4P6P836</accession>
<evidence type="ECO:0000313" key="2">
    <source>
        <dbReference type="EMBL" id="QBG36429.1"/>
    </source>
</evidence>
<organism evidence="2 3">
    <name type="scientific">Litorilituus sediminis</name>
    <dbReference type="NCBI Taxonomy" id="718192"/>
    <lineage>
        <taxon>Bacteria</taxon>
        <taxon>Pseudomonadati</taxon>
        <taxon>Pseudomonadota</taxon>
        <taxon>Gammaproteobacteria</taxon>
        <taxon>Alteromonadales</taxon>
        <taxon>Colwelliaceae</taxon>
        <taxon>Litorilituus</taxon>
    </lineage>
</organism>
<keyword evidence="1" id="KW-0472">Membrane</keyword>
<keyword evidence="3" id="KW-1185">Reference proteome</keyword>
<proteinExistence type="predicted"/>
<dbReference type="OrthoDB" id="6227916at2"/>
<reference evidence="2 3" key="1">
    <citation type="submission" date="2018-12" db="EMBL/GenBank/DDBJ databases">
        <title>Complete genome of Litorilituus sediminis.</title>
        <authorList>
            <person name="Liu A."/>
            <person name="Rong J."/>
        </authorList>
    </citation>
    <scope>NUCLEOTIDE SEQUENCE [LARGE SCALE GENOMIC DNA]</scope>
    <source>
        <strain evidence="2 3">JCM 17549</strain>
    </source>
</reference>
<dbReference type="KEGG" id="lsd:EMK97_12220"/>
<sequence length="92" mass="9962">MSEQTPAHHLPVRHPPKRLWQKITLVIANLSFLCAAIGIVVTLIYGNSVEAEYKAAMGAITFFCFAVGVVCKALGGTSIPSLKLEPQNKKPE</sequence>
<keyword evidence="1" id="KW-0812">Transmembrane</keyword>